<accession>A0ABP9IGJ7</accession>
<organism evidence="2 3">
    <name type="scientific">Yinghuangia aomiensis</name>
    <dbReference type="NCBI Taxonomy" id="676205"/>
    <lineage>
        <taxon>Bacteria</taxon>
        <taxon>Bacillati</taxon>
        <taxon>Actinomycetota</taxon>
        <taxon>Actinomycetes</taxon>
        <taxon>Kitasatosporales</taxon>
        <taxon>Streptomycetaceae</taxon>
        <taxon>Yinghuangia</taxon>
    </lineage>
</organism>
<reference evidence="3" key="1">
    <citation type="journal article" date="2019" name="Int. J. Syst. Evol. Microbiol.">
        <title>The Global Catalogue of Microorganisms (GCM) 10K type strain sequencing project: providing services to taxonomists for standard genome sequencing and annotation.</title>
        <authorList>
            <consortium name="The Broad Institute Genomics Platform"/>
            <consortium name="The Broad Institute Genome Sequencing Center for Infectious Disease"/>
            <person name="Wu L."/>
            <person name="Ma J."/>
        </authorList>
    </citation>
    <scope>NUCLEOTIDE SEQUENCE [LARGE SCALE GENOMIC DNA]</scope>
    <source>
        <strain evidence="3">JCM 17986</strain>
    </source>
</reference>
<dbReference type="Proteomes" id="UP001500466">
    <property type="component" value="Unassembled WGS sequence"/>
</dbReference>
<proteinExistence type="predicted"/>
<comment type="caution">
    <text evidence="2">The sequence shown here is derived from an EMBL/GenBank/DDBJ whole genome shotgun (WGS) entry which is preliminary data.</text>
</comment>
<keyword evidence="3" id="KW-1185">Reference proteome</keyword>
<sequence length="86" mass="8949">MAKGRVPTRRQVRLGEERAGTGGGQRPQNCTKSLDQHGGCRHVAHAGGHLPERKAPTARRAAVPIAASACGATAVSAWERVKTATA</sequence>
<protein>
    <submittedName>
        <fullName evidence="2">Uncharacterized protein</fullName>
    </submittedName>
</protein>
<evidence type="ECO:0000313" key="2">
    <source>
        <dbReference type="EMBL" id="GAA4997384.1"/>
    </source>
</evidence>
<gene>
    <name evidence="2" type="ORF">GCM10023205_83410</name>
</gene>
<dbReference type="EMBL" id="BAABHS010000068">
    <property type="protein sequence ID" value="GAA4997384.1"/>
    <property type="molecule type" value="Genomic_DNA"/>
</dbReference>
<name>A0ABP9IGJ7_9ACTN</name>
<evidence type="ECO:0000313" key="3">
    <source>
        <dbReference type="Proteomes" id="UP001500466"/>
    </source>
</evidence>
<evidence type="ECO:0000256" key="1">
    <source>
        <dbReference type="SAM" id="MobiDB-lite"/>
    </source>
</evidence>
<feature type="compositionally biased region" description="Basic residues" evidence="1">
    <location>
        <begin position="1"/>
        <end position="12"/>
    </location>
</feature>
<feature type="region of interest" description="Disordered" evidence="1">
    <location>
        <begin position="1"/>
        <end position="32"/>
    </location>
</feature>